<dbReference type="Pfam" id="PF14841">
    <property type="entry name" value="FliG_M"/>
    <property type="match status" value="1"/>
</dbReference>
<keyword evidence="15" id="KW-0969">Cilium</keyword>
<accession>A0A0N7MV66</accession>
<dbReference type="InterPro" id="IPR011002">
    <property type="entry name" value="FliG_a-hlx"/>
</dbReference>
<dbReference type="GO" id="GO:0071973">
    <property type="term" value="P:bacterial-type flagellum-dependent cell motility"/>
    <property type="evidence" value="ECO:0007669"/>
    <property type="project" value="InterPro"/>
</dbReference>
<reference evidence="15" key="2">
    <citation type="submission" date="2015-11" db="EMBL/GenBank/DDBJ databases">
        <authorList>
            <person name="Zhang Y."/>
            <person name="Guo Z."/>
        </authorList>
    </citation>
    <scope>NUCLEOTIDE SEQUENCE [LARGE SCALE GENOMIC DNA]</scope>
    <source>
        <strain evidence="15">JGI-4</strain>
    </source>
</reference>
<proteinExistence type="inferred from homology"/>
<feature type="domain" description="Flagellar motor switch protein FliG C-terminal" evidence="11">
    <location>
        <begin position="225"/>
        <end position="331"/>
    </location>
</feature>
<accession>A0A0P1MDG1</accession>
<dbReference type="STRING" id="1633631.GCA_001442925_00919"/>
<evidence type="ECO:0000313" key="15">
    <source>
        <dbReference type="EMBL" id="CUU04067.1"/>
    </source>
</evidence>
<reference evidence="16 17" key="1">
    <citation type="submission" date="2015-11" db="EMBL/GenBank/DDBJ databases">
        <authorList>
            <person name="Varghese N."/>
        </authorList>
    </citation>
    <scope>NUCLEOTIDE SEQUENCE [LARGE SCALE GENOMIC DNA]</scope>
    <source>
        <strain evidence="14 17">JGI-8</strain>
    </source>
</reference>
<evidence type="ECO:0000256" key="2">
    <source>
        <dbReference type="ARBA" id="ARBA00004413"/>
    </source>
</evidence>
<dbReference type="Pfam" id="PF01706">
    <property type="entry name" value="FliG_C"/>
    <property type="match status" value="1"/>
</dbReference>
<dbReference type="Gene3D" id="1.10.220.30">
    <property type="match status" value="3"/>
</dbReference>
<keyword evidence="17" id="KW-1185">Reference proteome</keyword>
<evidence type="ECO:0000256" key="7">
    <source>
        <dbReference type="ARBA" id="ARBA00022779"/>
    </source>
</evidence>
<dbReference type="InterPro" id="IPR000090">
    <property type="entry name" value="Flg_Motor_Flig"/>
</dbReference>
<feature type="domain" description="Flagellar motor switch protein FliG N-terminal" evidence="13">
    <location>
        <begin position="11"/>
        <end position="113"/>
    </location>
</feature>
<dbReference type="EMBL" id="CZVI01000059">
    <property type="protein sequence ID" value="CUS94987.1"/>
    <property type="molecule type" value="Genomic_DNA"/>
</dbReference>
<evidence type="ECO:0000259" key="11">
    <source>
        <dbReference type="Pfam" id="PF01706"/>
    </source>
</evidence>
<evidence type="ECO:0000256" key="9">
    <source>
        <dbReference type="ARBA" id="ARBA00023143"/>
    </source>
</evidence>
<accession>A0A0N7MWA3</accession>
<name>A0A0P1MEF3_9BACT</name>
<dbReference type="NCBIfam" id="TIGR00207">
    <property type="entry name" value="fliG"/>
    <property type="match status" value="1"/>
</dbReference>
<keyword evidence="6" id="KW-0145">Chemotaxis</keyword>
<accession>A0A0P1MBH1</accession>
<organism evidence="15 16">
    <name type="scientific">Candidatus Kryptonium thompsonii</name>
    <dbReference type="NCBI Taxonomy" id="1633631"/>
    <lineage>
        <taxon>Bacteria</taxon>
        <taxon>Pseudomonadati</taxon>
        <taxon>Candidatus Kryptoniota</taxon>
        <taxon>Candidatus Kryptonium</taxon>
    </lineage>
</organism>
<dbReference type="EMBL" id="FAOP01000004">
    <property type="protein sequence ID" value="CUU04067.1"/>
    <property type="molecule type" value="Genomic_DNA"/>
</dbReference>
<dbReference type="AlphaFoldDB" id="A0A0P1MEF3"/>
<evidence type="ECO:0000259" key="12">
    <source>
        <dbReference type="Pfam" id="PF14841"/>
    </source>
</evidence>
<evidence type="ECO:0000256" key="3">
    <source>
        <dbReference type="ARBA" id="ARBA00010299"/>
    </source>
</evidence>
<evidence type="ECO:0000313" key="17">
    <source>
        <dbReference type="Proteomes" id="UP000182200"/>
    </source>
</evidence>
<accession>A0A0P1L937</accession>
<dbReference type="GO" id="GO:0003774">
    <property type="term" value="F:cytoskeletal motor activity"/>
    <property type="evidence" value="ECO:0007669"/>
    <property type="project" value="InterPro"/>
</dbReference>
<accession>A0A0N7MNP8</accession>
<dbReference type="Proteomes" id="UP000182011">
    <property type="component" value="Unassembled WGS sequence"/>
</dbReference>
<dbReference type="Proteomes" id="UP000182200">
    <property type="component" value="Unassembled WGS sequence"/>
</dbReference>
<gene>
    <name evidence="15" type="ORF">JGI4_00920</name>
    <name evidence="14" type="ORF">JGI8_02088</name>
</gene>
<evidence type="ECO:0000256" key="8">
    <source>
        <dbReference type="ARBA" id="ARBA00023136"/>
    </source>
</evidence>
<dbReference type="GO" id="GO:0009425">
    <property type="term" value="C:bacterial-type flagellum basal body"/>
    <property type="evidence" value="ECO:0007669"/>
    <property type="project" value="UniProtKB-SubCell"/>
</dbReference>
<dbReference type="FunFam" id="1.10.220.30:FF:000001">
    <property type="entry name" value="Flagellar motor switch protein FliG"/>
    <property type="match status" value="1"/>
</dbReference>
<keyword evidence="7" id="KW-0283">Flagellar rotation</keyword>
<keyword evidence="5" id="KW-1003">Cell membrane</keyword>
<evidence type="ECO:0000256" key="5">
    <source>
        <dbReference type="ARBA" id="ARBA00022475"/>
    </source>
</evidence>
<accession>A0A0P1MEF3</accession>
<dbReference type="RefSeq" id="WP_047133996.1">
    <property type="nucleotide sequence ID" value="NZ_CZVI01000059.1"/>
</dbReference>
<dbReference type="GO" id="GO:0005886">
    <property type="term" value="C:plasma membrane"/>
    <property type="evidence" value="ECO:0007669"/>
    <property type="project" value="UniProtKB-SubCell"/>
</dbReference>
<evidence type="ECO:0000313" key="14">
    <source>
        <dbReference type="EMBL" id="CUS94987.1"/>
    </source>
</evidence>
<accession>A0A0P1MDX5</accession>
<evidence type="ECO:0000256" key="6">
    <source>
        <dbReference type="ARBA" id="ARBA00022500"/>
    </source>
</evidence>
<feature type="domain" description="Flagellar motor switch protein FliG middle" evidence="12">
    <location>
        <begin position="123"/>
        <end position="196"/>
    </location>
</feature>
<keyword evidence="9" id="KW-0975">Bacterial flagellum</keyword>
<evidence type="ECO:0000256" key="10">
    <source>
        <dbReference type="ARBA" id="ARBA00025598"/>
    </source>
</evidence>
<dbReference type="PRINTS" id="PR00954">
    <property type="entry name" value="FLGMOTORFLIG"/>
</dbReference>
<dbReference type="OrthoDB" id="9780302at2"/>
<dbReference type="PANTHER" id="PTHR30534">
    <property type="entry name" value="FLAGELLAR MOTOR SWITCH PROTEIN FLIG"/>
    <property type="match status" value="1"/>
</dbReference>
<keyword evidence="8" id="KW-0472">Membrane</keyword>
<accession>A0A0S4N0I1</accession>
<dbReference type="InterPro" id="IPR028263">
    <property type="entry name" value="FliG_N"/>
</dbReference>
<accession>A0A0P1LDX1</accession>
<dbReference type="SUPFAM" id="SSF48029">
    <property type="entry name" value="FliG"/>
    <property type="match status" value="2"/>
</dbReference>
<sequence>MAKALNLKYENLTGKQKAAILLLALDVETASKVFRYLEPQEMEQLAIEISSLEGIPASVVQAVIEEFFQMMKAQEYIIVGGFEYAKTLLEKSLGSQKASEIVEKVHSMTQIKGFSALKKADATQLANFLQKEHPQTIALVLSHLPLEQTAKVISQFPEDLRVEVVYRIAKLGKISPTILTELESVIDVMAETSLSQEVSATGGSRTVAAILNKVGSQEARELLQRIEEQDPDLANEIKRLMFLFEDIIYIDDRSIQRILREVDKKDLALALKGADQKIKEKIFKNMSERAAAMLQEEIQYMGPVRLREVEAAQMRIVEVIKRLEENQEIIIAGRGGEEDIVY</sequence>
<comment type="similarity">
    <text evidence="3">Belongs to the FliG family.</text>
</comment>
<keyword evidence="15" id="KW-0282">Flagellum</keyword>
<keyword evidence="15" id="KW-0966">Cell projection</keyword>
<accession>A0A0N7MZR7</accession>
<evidence type="ECO:0000313" key="16">
    <source>
        <dbReference type="Proteomes" id="UP000182011"/>
    </source>
</evidence>
<protein>
    <recommendedName>
        <fullName evidence="4">Flagellar motor switch protein FliG</fullName>
    </recommendedName>
</protein>
<accession>A0A0P1MVR3</accession>
<dbReference type="InterPro" id="IPR032779">
    <property type="entry name" value="FliG_M"/>
</dbReference>
<evidence type="ECO:0000256" key="4">
    <source>
        <dbReference type="ARBA" id="ARBA00021870"/>
    </source>
</evidence>
<dbReference type="InterPro" id="IPR023087">
    <property type="entry name" value="Flg_Motor_Flig_C"/>
</dbReference>
<comment type="subcellular location">
    <subcellularLocation>
        <location evidence="1">Bacterial flagellum basal body</location>
    </subcellularLocation>
    <subcellularLocation>
        <location evidence="2">Cell membrane</location>
        <topology evidence="2">Peripheral membrane protein</topology>
        <orientation evidence="2">Cytoplasmic side</orientation>
    </subcellularLocation>
</comment>
<dbReference type="Pfam" id="PF14842">
    <property type="entry name" value="FliG_N"/>
    <property type="match status" value="1"/>
</dbReference>
<comment type="function">
    <text evidence="10">FliG is one of three proteins (FliG, FliN, FliM) that forms the rotor-mounted switch complex (C ring), located at the base of the basal body. This complex interacts with the CheY and CheZ chemotaxis proteins, in addition to contacting components of the motor that determine the direction of flagellar rotation.</text>
</comment>
<evidence type="ECO:0000259" key="13">
    <source>
        <dbReference type="Pfam" id="PF14842"/>
    </source>
</evidence>
<dbReference type="PIRSF" id="PIRSF003161">
    <property type="entry name" value="FliG"/>
    <property type="match status" value="1"/>
</dbReference>
<dbReference type="GO" id="GO:0006935">
    <property type="term" value="P:chemotaxis"/>
    <property type="evidence" value="ECO:0007669"/>
    <property type="project" value="UniProtKB-KW"/>
</dbReference>
<evidence type="ECO:0000256" key="1">
    <source>
        <dbReference type="ARBA" id="ARBA00004117"/>
    </source>
</evidence>
<dbReference type="PANTHER" id="PTHR30534:SF0">
    <property type="entry name" value="FLAGELLAR MOTOR SWITCH PROTEIN FLIG"/>
    <property type="match status" value="1"/>
</dbReference>